<proteinExistence type="predicted"/>
<dbReference type="AlphaFoldDB" id="A0AAE3U7M7"/>
<evidence type="ECO:0000313" key="2">
    <source>
        <dbReference type="Proteomes" id="UP001241110"/>
    </source>
</evidence>
<protein>
    <submittedName>
        <fullName evidence="1">DUF2971 domain-containing protein</fullName>
    </submittedName>
</protein>
<gene>
    <name evidence="1" type="ORF">QNI16_07315</name>
</gene>
<name>A0AAE3U7M7_9BACT</name>
<dbReference type="RefSeq" id="WP_313976860.1">
    <property type="nucleotide sequence ID" value="NZ_JASJOS010000003.1"/>
</dbReference>
<evidence type="ECO:0000313" key="1">
    <source>
        <dbReference type="EMBL" id="MDJ1480288.1"/>
    </source>
</evidence>
<dbReference type="Pfam" id="PF11185">
    <property type="entry name" value="DUF2971"/>
    <property type="match status" value="1"/>
</dbReference>
<sequence>MMHTPEQLILAGVKQSVYPQYIFKFRIDNNRTESIIKTNELWFSNPLDFNDPYDCNTPIKTDTPLKDIENWLTTAGVPTSQIANYAKLLKNNPNIMKEKTEKALQEIGICCFSKKDDSILQWSHYSDYHRGICLKFDITADPSFFTIPIIVEYRDDMQHYNHFVDSQNIVNYLIKPKFRGWSYEDEIRIVKRASEISSNGGKRSFKFKDNALKEIIFGTKATNATIKKYRNLCSIHGKSHVKFFKMELGSGFNYELIKNPI</sequence>
<dbReference type="Proteomes" id="UP001241110">
    <property type="component" value="Unassembled WGS sequence"/>
</dbReference>
<comment type="caution">
    <text evidence="1">The sequence shown here is derived from an EMBL/GenBank/DDBJ whole genome shotgun (WGS) entry which is preliminary data.</text>
</comment>
<accession>A0AAE3U7M7</accession>
<dbReference type="InterPro" id="IPR021352">
    <property type="entry name" value="DUF2971"/>
</dbReference>
<dbReference type="EMBL" id="JASJOS010000003">
    <property type="protein sequence ID" value="MDJ1480288.1"/>
    <property type="molecule type" value="Genomic_DNA"/>
</dbReference>
<organism evidence="1 2">
    <name type="scientific">Xanthocytophaga flava</name>
    <dbReference type="NCBI Taxonomy" id="3048013"/>
    <lineage>
        <taxon>Bacteria</taxon>
        <taxon>Pseudomonadati</taxon>
        <taxon>Bacteroidota</taxon>
        <taxon>Cytophagia</taxon>
        <taxon>Cytophagales</taxon>
        <taxon>Rhodocytophagaceae</taxon>
        <taxon>Xanthocytophaga</taxon>
    </lineage>
</organism>
<reference evidence="1" key="1">
    <citation type="submission" date="2023-05" db="EMBL/GenBank/DDBJ databases">
        <authorList>
            <person name="Zhang X."/>
        </authorList>
    </citation>
    <scope>NUCLEOTIDE SEQUENCE</scope>
    <source>
        <strain evidence="1">YF14B1</strain>
    </source>
</reference>